<evidence type="ECO:0000256" key="1">
    <source>
        <dbReference type="SAM" id="MobiDB-lite"/>
    </source>
</evidence>
<sequence length="482" mass="55240">MDPNGVAAAMPMPISQNSTAAAAAAAAAAQILHQPMPGLLPQTPQPQQQQQFYNLDYFRNFTNLLPTDSSSSKGPISSSRTTTGIPAADLPVYAKVLNEFITADFQKDYDTLRSMTLLDDISILDRLFHYEPTFVLQSHFIDVLRDCYAHKYQDLWDKYPGLDHYMAFCLNFIVYRSWATFKEASGIMFSKLPAIGLNRPSSSLSLFKGSMKRKLNLVFNCGVANNSKQAKKSNDDDDTDMLYNHPFLKTRSYLDNTNLFELGKLINYCVPSEFAVFVSQFASNRLFKLIRQNEKESYDGIKITFRVPVLTHLKPRTTQKGEYNYVSLHDHTVLGRLLALYTGRTLEYETFNLGMRMDMSINDTHNKEINRKCDKNEKFDDKLYYTFISNFDCFGNNHNMINAKGYTNKVYYLDDCDESRSSSQITPEMINVCESNVETLRNYYNEYNCEFVLDEDDKSCSTPVENTAEKHKNTKPQEQPKN</sequence>
<feature type="region of interest" description="Disordered" evidence="1">
    <location>
        <begin position="458"/>
        <end position="482"/>
    </location>
</feature>
<proteinExistence type="predicted"/>
<accession>X5GWE2</accession>
<protein>
    <submittedName>
        <fullName evidence="2">GrBNV_gp06-like protein</fullName>
    </submittedName>
</protein>
<organism evidence="2">
    <name type="scientific">Nilaparvata lugens endogenous nudivirus</name>
    <dbReference type="NCBI Taxonomy" id="1487700"/>
    <lineage>
        <taxon>Viruses</taxon>
        <taxon>Viruses incertae sedis</taxon>
        <taxon>Naldaviricetes</taxon>
        <taxon>Lefavirales</taxon>
        <taxon>Nudiviridae</taxon>
    </lineage>
</organism>
<dbReference type="EMBL" id="KJ566579">
    <property type="protein sequence ID" value="AHW98297.1"/>
    <property type="molecule type" value="Genomic_DNA"/>
</dbReference>
<name>X5GWE2_9VIRU</name>
<reference evidence="2" key="1">
    <citation type="journal article" date="2014" name="J. Virol.">
        <title>Brown planthopper nudivirus DNA integrated in its host genome.</title>
        <authorList>
            <person name="Cheng R.L."/>
            <person name="Xi Y."/>
            <person name="Lou Y.H."/>
            <person name="Wang Z."/>
            <person name="Xu J.Y."/>
            <person name="Xu H.J."/>
            <person name="Zhang C.X."/>
        </authorList>
    </citation>
    <scope>NUCLEOTIDE SEQUENCE</scope>
    <source>
        <strain evidence="2">Hangzhou</strain>
    </source>
</reference>
<reference evidence="2" key="2">
    <citation type="submission" date="2014-03" db="EMBL/GenBank/DDBJ databases">
        <authorList>
            <person name="Cheng R."/>
            <person name="Zhang C.-X."/>
        </authorList>
    </citation>
    <scope>NUCLEOTIDE SEQUENCE</scope>
    <source>
        <strain evidence="2">Hangzhou</strain>
    </source>
</reference>
<evidence type="ECO:0000313" key="2">
    <source>
        <dbReference type="EMBL" id="AHW98297.1"/>
    </source>
</evidence>